<dbReference type="InParanoid" id="A0A163KEE2"/>
<dbReference type="OrthoDB" id="2288359at2759"/>
<feature type="region of interest" description="Disordered" evidence="1">
    <location>
        <begin position="197"/>
        <end position="217"/>
    </location>
</feature>
<name>A0A163KEE2_ABSGL</name>
<dbReference type="Proteomes" id="UP000078561">
    <property type="component" value="Unassembled WGS sequence"/>
</dbReference>
<evidence type="ECO:0000256" key="1">
    <source>
        <dbReference type="SAM" id="MobiDB-lite"/>
    </source>
</evidence>
<gene>
    <name evidence="2" type="primary">ABSGL_12412.1 scaffold 12745</name>
</gene>
<feature type="region of interest" description="Disordered" evidence="1">
    <location>
        <begin position="238"/>
        <end position="260"/>
    </location>
</feature>
<evidence type="ECO:0000313" key="3">
    <source>
        <dbReference type="Proteomes" id="UP000078561"/>
    </source>
</evidence>
<sequence>MSSELEQLMDQILETTQQLAKQHFIKRNQNVTNHLSRLPTDHTLQRDATPAEAKLFTTSWTDAEFQQYDNLFRELKEQNPLHRSFDRLLSMAHRLNSISPSSKIQGKINGMKRQYEECKENLAYMESVAKDNERALQGYEPTDLNDQAKTVAEQELHLETIKVVAMEERIQKKLYEIEQAKQRIDEKQLSLMDLTSQHERQITKRPRLEKNQKQKTQIERIEQLKRTIQAKQALLNTVSESAPPHEPPKSNQTTTTTTSPRQLQLKIIPDHHGNKDIIPAVESIIQALKDIIRQQFENGHAGVKDQQYVKAEVLREALDKMNHFRDRIMARLEKDIQEARVISPSEDERQELLMAMALIHQHDNDMPLEELKHKVSASCSGLGLDPALGAEAIYNWVGKGVFRIDRTTRQLDSIVKSNWEE</sequence>
<proteinExistence type="predicted"/>
<protein>
    <submittedName>
        <fullName evidence="2">Uncharacterized protein</fullName>
    </submittedName>
</protein>
<accession>A0A163KEE2</accession>
<dbReference type="AlphaFoldDB" id="A0A163KEE2"/>
<reference evidence="2" key="1">
    <citation type="submission" date="2016-04" db="EMBL/GenBank/DDBJ databases">
        <authorList>
            <person name="Evans L.H."/>
            <person name="Alamgir A."/>
            <person name="Owens N."/>
            <person name="Weber N.D."/>
            <person name="Virtaneva K."/>
            <person name="Barbian K."/>
            <person name="Babar A."/>
            <person name="Rosenke K."/>
        </authorList>
    </citation>
    <scope>NUCLEOTIDE SEQUENCE [LARGE SCALE GENOMIC DNA]</scope>
    <source>
        <strain evidence="2">CBS 101.48</strain>
    </source>
</reference>
<evidence type="ECO:0000313" key="2">
    <source>
        <dbReference type="EMBL" id="SAM06523.1"/>
    </source>
</evidence>
<organism evidence="2">
    <name type="scientific">Absidia glauca</name>
    <name type="common">Pin mould</name>
    <dbReference type="NCBI Taxonomy" id="4829"/>
    <lineage>
        <taxon>Eukaryota</taxon>
        <taxon>Fungi</taxon>
        <taxon>Fungi incertae sedis</taxon>
        <taxon>Mucoromycota</taxon>
        <taxon>Mucoromycotina</taxon>
        <taxon>Mucoromycetes</taxon>
        <taxon>Mucorales</taxon>
        <taxon>Cunninghamellaceae</taxon>
        <taxon>Absidia</taxon>
    </lineage>
</organism>
<keyword evidence="3" id="KW-1185">Reference proteome</keyword>
<dbReference type="EMBL" id="LT554591">
    <property type="protein sequence ID" value="SAM06523.1"/>
    <property type="molecule type" value="Genomic_DNA"/>
</dbReference>